<protein>
    <submittedName>
        <fullName evidence="1">Uncharacterized protein</fullName>
    </submittedName>
</protein>
<dbReference type="Proteomes" id="UP000032614">
    <property type="component" value="Chromosome 3"/>
</dbReference>
<dbReference type="AlphaFoldDB" id="A0AAU8T8W8"/>
<gene>
    <name evidence="1" type="ORF">OI25_7689</name>
</gene>
<reference evidence="1 2" key="1">
    <citation type="journal article" date="2015" name="Genome Announc.">
        <title>Complete genome sequences for 59 burkholderia isolates, both pathogenic and near neighbor.</title>
        <authorList>
            <person name="Johnson S.L."/>
            <person name="Bishop-Lilly K.A."/>
            <person name="Ladner J.T."/>
            <person name="Daligault H.E."/>
            <person name="Davenport K.W."/>
            <person name="Jaissle J."/>
            <person name="Frey K.G."/>
            <person name="Koroleva G.I."/>
            <person name="Bruce D.C."/>
            <person name="Coyne S.R."/>
            <person name="Broomall S.M."/>
            <person name="Li P.E."/>
            <person name="Teshima H."/>
            <person name="Gibbons H.S."/>
            <person name="Palacios G.F."/>
            <person name="Rosenzweig C.N."/>
            <person name="Redden C.L."/>
            <person name="Xu Y."/>
            <person name="Minogue T.D."/>
            <person name="Chain P.S."/>
        </authorList>
    </citation>
    <scope>NUCLEOTIDE SEQUENCE [LARGE SCALE GENOMIC DNA]</scope>
    <source>
        <strain evidence="1 2">ATCC BAA-463</strain>
    </source>
</reference>
<sequence>MTCRRRFFLSEVHRLHLGTRDSQKCKVLQNGFLTFLTWRKVVFTRPALVRTASNEHVSRRMTRRTPRELCQKGLVIGSNRLLIEAEIDAAFGMMAIWIVQGIGFYQQTTAPARHMR</sequence>
<evidence type="ECO:0000313" key="2">
    <source>
        <dbReference type="Proteomes" id="UP000032614"/>
    </source>
</evidence>
<dbReference type="KEGG" id="bfn:OI25_7689"/>
<evidence type="ECO:0000313" key="1">
    <source>
        <dbReference type="EMBL" id="AJZ56525.1"/>
    </source>
</evidence>
<proteinExistence type="predicted"/>
<name>A0AAU8T8W8_9BURK</name>
<organism evidence="1 2">
    <name type="scientific">Paraburkholderia fungorum</name>
    <dbReference type="NCBI Taxonomy" id="134537"/>
    <lineage>
        <taxon>Bacteria</taxon>
        <taxon>Pseudomonadati</taxon>
        <taxon>Pseudomonadota</taxon>
        <taxon>Betaproteobacteria</taxon>
        <taxon>Burkholderiales</taxon>
        <taxon>Burkholderiaceae</taxon>
        <taxon>Paraburkholderia</taxon>
    </lineage>
</organism>
<accession>A0AAU8T8W8</accession>
<dbReference type="EMBL" id="CP010025">
    <property type="protein sequence ID" value="AJZ56525.1"/>
    <property type="molecule type" value="Genomic_DNA"/>
</dbReference>